<dbReference type="InterPro" id="IPR036457">
    <property type="entry name" value="PPM-type-like_dom_sf"/>
</dbReference>
<dbReference type="EMBL" id="JACGWL010000012">
    <property type="protein sequence ID" value="KAK4390572.1"/>
    <property type="molecule type" value="Genomic_DNA"/>
</dbReference>
<reference evidence="3" key="2">
    <citation type="journal article" date="2024" name="Plant">
        <title>Genomic evolution and insights into agronomic trait innovations of Sesamum species.</title>
        <authorList>
            <person name="Miao H."/>
            <person name="Wang L."/>
            <person name="Qu L."/>
            <person name="Liu H."/>
            <person name="Sun Y."/>
            <person name="Le M."/>
            <person name="Wang Q."/>
            <person name="Wei S."/>
            <person name="Zheng Y."/>
            <person name="Lin W."/>
            <person name="Duan Y."/>
            <person name="Cao H."/>
            <person name="Xiong S."/>
            <person name="Wang X."/>
            <person name="Wei L."/>
            <person name="Li C."/>
            <person name="Ma Q."/>
            <person name="Ju M."/>
            <person name="Zhao R."/>
            <person name="Li G."/>
            <person name="Mu C."/>
            <person name="Tian Q."/>
            <person name="Mei H."/>
            <person name="Zhang T."/>
            <person name="Gao T."/>
            <person name="Zhang H."/>
        </authorList>
    </citation>
    <scope>NUCLEOTIDE SEQUENCE</scope>
    <source>
        <strain evidence="3">K16</strain>
    </source>
</reference>
<evidence type="ECO:0000313" key="3">
    <source>
        <dbReference type="EMBL" id="KAK4390572.1"/>
    </source>
</evidence>
<accession>A0AAE2BM97</accession>
<name>A0AAE2BM97_9LAMI</name>
<proteinExistence type="predicted"/>
<evidence type="ECO:0000313" key="4">
    <source>
        <dbReference type="Proteomes" id="UP001289374"/>
    </source>
</evidence>
<dbReference type="SUPFAM" id="SSF81606">
    <property type="entry name" value="PP2C-like"/>
    <property type="match status" value="1"/>
</dbReference>
<dbReference type="AlphaFoldDB" id="A0AAE2BM97"/>
<sequence>MLSKSGDHQTVPLSVLLKRELANEKIERPEISHGQASQSKKGEDFTFIKTECQRVLGDGVTTYSVFALFDGHNGSAAAIYAKENLLNNVLSAIPPDLNSDEWIAALPRALVAGFVKTDKDFQERVYLEHMKSQAGCRSRLSANLEKDYDISIRERKSFCRTPNTNIRNNSYLCNNRGWVLTVASVGDSRGVLESAEGTIYYLSADHRLDVSEEERERITASGGEVGRLNTGGGTELSSTGGRLIISSDGVWDALSAEAAFECCRGMPADAAAAQIVKEAVQGKGLRDDTTCIVVDIQPLEKPDPPKPHVKKHGKKVFKNMFRKKTSESSSQSGKEEYSEPEVVEELFEEGSASLSERLDSKYPVCNIFKLFICAICQVEIKPGEGISIHAGAKDSRKLRPWDGPFLCSSCQEKKEAMEGKRLSGATRNLVYCLKTERVLGRQASKQREIRQKPLQSLLSLDSCKLLLLSGGDDSVHTSNNASMIEMSTSF</sequence>
<organism evidence="3 4">
    <name type="scientific">Sesamum angolense</name>
    <dbReference type="NCBI Taxonomy" id="2727404"/>
    <lineage>
        <taxon>Eukaryota</taxon>
        <taxon>Viridiplantae</taxon>
        <taxon>Streptophyta</taxon>
        <taxon>Embryophyta</taxon>
        <taxon>Tracheophyta</taxon>
        <taxon>Spermatophyta</taxon>
        <taxon>Magnoliopsida</taxon>
        <taxon>eudicotyledons</taxon>
        <taxon>Gunneridae</taxon>
        <taxon>Pentapetalae</taxon>
        <taxon>asterids</taxon>
        <taxon>lamiids</taxon>
        <taxon>Lamiales</taxon>
        <taxon>Pedaliaceae</taxon>
        <taxon>Sesamum</taxon>
    </lineage>
</organism>
<dbReference type="PROSITE" id="PS51746">
    <property type="entry name" value="PPM_2"/>
    <property type="match status" value="1"/>
</dbReference>
<evidence type="ECO:0000256" key="1">
    <source>
        <dbReference type="SAM" id="MobiDB-lite"/>
    </source>
</evidence>
<dbReference type="GO" id="GO:0004722">
    <property type="term" value="F:protein serine/threonine phosphatase activity"/>
    <property type="evidence" value="ECO:0007669"/>
    <property type="project" value="InterPro"/>
</dbReference>
<keyword evidence="4" id="KW-1185">Reference proteome</keyword>
<dbReference type="SMART" id="SM00332">
    <property type="entry name" value="PP2Cc"/>
    <property type="match status" value="1"/>
</dbReference>
<dbReference type="InterPro" id="IPR015655">
    <property type="entry name" value="PP2C"/>
</dbReference>
<feature type="domain" description="PPM-type phosphatase" evidence="2">
    <location>
        <begin position="25"/>
        <end position="296"/>
    </location>
</feature>
<evidence type="ECO:0000259" key="2">
    <source>
        <dbReference type="PROSITE" id="PS51746"/>
    </source>
</evidence>
<reference evidence="3" key="1">
    <citation type="submission" date="2020-06" db="EMBL/GenBank/DDBJ databases">
        <authorList>
            <person name="Li T."/>
            <person name="Hu X."/>
            <person name="Zhang T."/>
            <person name="Song X."/>
            <person name="Zhang H."/>
            <person name="Dai N."/>
            <person name="Sheng W."/>
            <person name="Hou X."/>
            <person name="Wei L."/>
        </authorList>
    </citation>
    <scope>NUCLEOTIDE SEQUENCE</scope>
    <source>
        <strain evidence="3">K16</strain>
        <tissue evidence="3">Leaf</tissue>
    </source>
</reference>
<feature type="region of interest" description="Disordered" evidence="1">
    <location>
        <begin position="322"/>
        <end position="341"/>
    </location>
</feature>
<dbReference type="PANTHER" id="PTHR47992">
    <property type="entry name" value="PROTEIN PHOSPHATASE"/>
    <property type="match status" value="1"/>
</dbReference>
<protein>
    <recommendedName>
        <fullName evidence="2">PPM-type phosphatase domain-containing protein</fullName>
    </recommendedName>
</protein>
<dbReference type="Proteomes" id="UP001289374">
    <property type="component" value="Unassembled WGS sequence"/>
</dbReference>
<dbReference type="Gene3D" id="3.60.40.10">
    <property type="entry name" value="PPM-type phosphatase domain"/>
    <property type="match status" value="2"/>
</dbReference>
<dbReference type="InterPro" id="IPR001932">
    <property type="entry name" value="PPM-type_phosphatase-like_dom"/>
</dbReference>
<comment type="caution">
    <text evidence="3">The sequence shown here is derived from an EMBL/GenBank/DDBJ whole genome shotgun (WGS) entry which is preliminary data.</text>
</comment>
<dbReference type="Pfam" id="PF00481">
    <property type="entry name" value="PP2C"/>
    <property type="match status" value="1"/>
</dbReference>
<gene>
    <name evidence="3" type="ORF">Sango_2120500</name>
</gene>
<dbReference type="CDD" id="cd00143">
    <property type="entry name" value="PP2Cc"/>
    <property type="match status" value="1"/>
</dbReference>